<name>A0A4Y2FT30_ARAVE</name>
<keyword evidence="2" id="KW-1185">Reference proteome</keyword>
<organism evidence="1 2">
    <name type="scientific">Araneus ventricosus</name>
    <name type="common">Orbweaver spider</name>
    <name type="synonym">Epeira ventricosa</name>
    <dbReference type="NCBI Taxonomy" id="182803"/>
    <lineage>
        <taxon>Eukaryota</taxon>
        <taxon>Metazoa</taxon>
        <taxon>Ecdysozoa</taxon>
        <taxon>Arthropoda</taxon>
        <taxon>Chelicerata</taxon>
        <taxon>Arachnida</taxon>
        <taxon>Araneae</taxon>
        <taxon>Araneomorphae</taxon>
        <taxon>Entelegynae</taxon>
        <taxon>Araneoidea</taxon>
        <taxon>Araneidae</taxon>
        <taxon>Araneus</taxon>
    </lineage>
</organism>
<reference evidence="1 2" key="1">
    <citation type="journal article" date="2019" name="Sci. Rep.">
        <title>Orb-weaving spider Araneus ventricosus genome elucidates the spidroin gene catalogue.</title>
        <authorList>
            <person name="Kono N."/>
            <person name="Nakamura H."/>
            <person name="Ohtoshi R."/>
            <person name="Moran D.A.P."/>
            <person name="Shinohara A."/>
            <person name="Yoshida Y."/>
            <person name="Fujiwara M."/>
            <person name="Mori M."/>
            <person name="Tomita M."/>
            <person name="Arakawa K."/>
        </authorList>
    </citation>
    <scope>NUCLEOTIDE SEQUENCE [LARGE SCALE GENOMIC DNA]</scope>
</reference>
<evidence type="ECO:0000313" key="2">
    <source>
        <dbReference type="Proteomes" id="UP000499080"/>
    </source>
</evidence>
<gene>
    <name evidence="1" type="ORF">AVEN_153386_1</name>
</gene>
<sequence length="130" mass="14818">MKRKRYHHIYFLYVSSGYTNLPSAGRSDCFFMSDLTDLQRGQFVSAIRELFWDGPRNSEQRSDDRGCILGAASSLQTSAPHQREDVWPTTLDLACTGPTSTVDLEWNRDCELEPSGFEAETLTLGHRRLQ</sequence>
<comment type="caution">
    <text evidence="1">The sequence shown here is derived from an EMBL/GenBank/DDBJ whole genome shotgun (WGS) entry which is preliminary data.</text>
</comment>
<dbReference type="AlphaFoldDB" id="A0A4Y2FT30"/>
<protein>
    <submittedName>
        <fullName evidence="1">Uncharacterized protein</fullName>
    </submittedName>
</protein>
<accession>A0A4Y2FT30</accession>
<dbReference type="EMBL" id="BGPR01001040">
    <property type="protein sequence ID" value="GBM43746.1"/>
    <property type="molecule type" value="Genomic_DNA"/>
</dbReference>
<dbReference type="Proteomes" id="UP000499080">
    <property type="component" value="Unassembled WGS sequence"/>
</dbReference>
<evidence type="ECO:0000313" key="1">
    <source>
        <dbReference type="EMBL" id="GBM43746.1"/>
    </source>
</evidence>
<proteinExistence type="predicted"/>